<evidence type="ECO:0000256" key="1">
    <source>
        <dbReference type="SAM" id="SignalP"/>
    </source>
</evidence>
<reference evidence="2" key="2">
    <citation type="journal article" date="2015" name="Fish Shellfish Immunol.">
        <title>Early steps in the European eel (Anguilla anguilla)-Vibrio vulnificus interaction in the gills: Role of the RtxA13 toxin.</title>
        <authorList>
            <person name="Callol A."/>
            <person name="Pajuelo D."/>
            <person name="Ebbesson L."/>
            <person name="Teles M."/>
            <person name="MacKenzie S."/>
            <person name="Amaro C."/>
        </authorList>
    </citation>
    <scope>NUCLEOTIDE SEQUENCE</scope>
</reference>
<feature type="chain" id="PRO_5002432450" description="FZ domain-containing protein" evidence="1">
    <location>
        <begin position="19"/>
        <end position="46"/>
    </location>
</feature>
<organism evidence="2">
    <name type="scientific">Anguilla anguilla</name>
    <name type="common">European freshwater eel</name>
    <name type="synonym">Muraena anguilla</name>
    <dbReference type="NCBI Taxonomy" id="7936"/>
    <lineage>
        <taxon>Eukaryota</taxon>
        <taxon>Metazoa</taxon>
        <taxon>Chordata</taxon>
        <taxon>Craniata</taxon>
        <taxon>Vertebrata</taxon>
        <taxon>Euteleostomi</taxon>
        <taxon>Actinopterygii</taxon>
        <taxon>Neopterygii</taxon>
        <taxon>Teleostei</taxon>
        <taxon>Anguilliformes</taxon>
        <taxon>Anguillidae</taxon>
        <taxon>Anguilla</taxon>
    </lineage>
</organism>
<evidence type="ECO:0000313" key="2">
    <source>
        <dbReference type="EMBL" id="JAH29487.1"/>
    </source>
</evidence>
<protein>
    <recommendedName>
        <fullName evidence="3">FZ domain-containing protein</fullName>
    </recommendedName>
</protein>
<accession>A0A0E9RKZ5</accession>
<evidence type="ECO:0008006" key="3">
    <source>
        <dbReference type="Google" id="ProtNLM"/>
    </source>
</evidence>
<dbReference type="AlphaFoldDB" id="A0A0E9RKZ5"/>
<proteinExistence type="predicted"/>
<dbReference type="EMBL" id="GBXM01079090">
    <property type="protein sequence ID" value="JAH29487.1"/>
    <property type="molecule type" value="Transcribed_RNA"/>
</dbReference>
<name>A0A0E9RKZ5_ANGAN</name>
<keyword evidence="1" id="KW-0732">Signal</keyword>
<feature type="signal peptide" evidence="1">
    <location>
        <begin position="1"/>
        <end position="18"/>
    </location>
</feature>
<reference evidence="2" key="1">
    <citation type="submission" date="2014-11" db="EMBL/GenBank/DDBJ databases">
        <authorList>
            <person name="Amaro Gonzalez C."/>
        </authorList>
    </citation>
    <scope>NUCLEOTIDE SEQUENCE</scope>
</reference>
<sequence>MMACRCLAWDFLFPCVFISDFDVTSCPVVPQSCQAVTQLKHSHQST</sequence>